<dbReference type="GO" id="GO:0016301">
    <property type="term" value="F:kinase activity"/>
    <property type="evidence" value="ECO:0007669"/>
    <property type="project" value="UniProtKB-KW"/>
</dbReference>
<organism evidence="2 3">
    <name type="scientific">Seleniivibrio woodruffii</name>
    <dbReference type="NCBI Taxonomy" id="1078050"/>
    <lineage>
        <taxon>Bacteria</taxon>
        <taxon>Pseudomonadati</taxon>
        <taxon>Deferribacterota</taxon>
        <taxon>Deferribacteres</taxon>
        <taxon>Deferribacterales</taxon>
        <taxon>Geovibrionaceae</taxon>
        <taxon>Seleniivibrio</taxon>
    </lineage>
</organism>
<dbReference type="PANTHER" id="PTHR18964:SF149">
    <property type="entry name" value="BIFUNCTIONAL UDP-N-ACETYLGLUCOSAMINE 2-EPIMERASE_N-ACETYLMANNOSAMINE KINASE"/>
    <property type="match status" value="1"/>
</dbReference>
<dbReference type="Pfam" id="PF00480">
    <property type="entry name" value="ROK"/>
    <property type="match status" value="1"/>
</dbReference>
<evidence type="ECO:0000313" key="2">
    <source>
        <dbReference type="EMBL" id="TCK59852.1"/>
    </source>
</evidence>
<keyword evidence="2" id="KW-0808">Transferase</keyword>
<dbReference type="Proteomes" id="UP000294614">
    <property type="component" value="Unassembled WGS sequence"/>
</dbReference>
<gene>
    <name evidence="2" type="ORF">C8D98_2019</name>
</gene>
<name>A0A4R1K6K4_9BACT</name>
<keyword evidence="3" id="KW-1185">Reference proteome</keyword>
<dbReference type="OrthoDB" id="9810372at2"/>
<proteinExistence type="inferred from homology"/>
<dbReference type="EMBL" id="SMGG01000005">
    <property type="protein sequence ID" value="TCK59852.1"/>
    <property type="molecule type" value="Genomic_DNA"/>
</dbReference>
<accession>A0A4R1K6K4</accession>
<protein>
    <submittedName>
        <fullName evidence="2">Glucokinase</fullName>
    </submittedName>
</protein>
<comment type="similarity">
    <text evidence="1">Belongs to the ROK (NagC/XylR) family.</text>
</comment>
<evidence type="ECO:0000313" key="3">
    <source>
        <dbReference type="Proteomes" id="UP000294614"/>
    </source>
</evidence>
<comment type="caution">
    <text evidence="2">The sequence shown here is derived from an EMBL/GenBank/DDBJ whole genome shotgun (WGS) entry which is preliminary data.</text>
</comment>
<dbReference type="InterPro" id="IPR000600">
    <property type="entry name" value="ROK"/>
</dbReference>
<keyword evidence="2" id="KW-0418">Kinase</keyword>
<dbReference type="InterPro" id="IPR043129">
    <property type="entry name" value="ATPase_NBD"/>
</dbReference>
<reference evidence="2 3" key="1">
    <citation type="submission" date="2019-03" db="EMBL/GenBank/DDBJ databases">
        <title>Genomic Encyclopedia of Type Strains, Phase IV (KMG-IV): sequencing the most valuable type-strain genomes for metagenomic binning, comparative biology and taxonomic classification.</title>
        <authorList>
            <person name="Goeker M."/>
        </authorList>
    </citation>
    <scope>NUCLEOTIDE SEQUENCE [LARGE SCALE GENOMIC DNA]</scope>
    <source>
        <strain evidence="2 3">DSM 24984</strain>
    </source>
</reference>
<dbReference type="Gene3D" id="3.30.420.40">
    <property type="match status" value="2"/>
</dbReference>
<dbReference type="PANTHER" id="PTHR18964">
    <property type="entry name" value="ROK (REPRESSOR, ORF, KINASE) FAMILY"/>
    <property type="match status" value="1"/>
</dbReference>
<dbReference type="RefSeq" id="WP_132874008.1">
    <property type="nucleotide sequence ID" value="NZ_JAJUHT010000005.1"/>
</dbReference>
<sequence>MYICFDIGGTNIKAGLFSHDGEMIEKVSVKTPPEYDRILDILISIAESYHSLKACAVAVPGTCMPADGKVLFCPNLSALNGHNLKNDIAAKLGIPVFLENDANMAALGEYFFFEKNNIKNMIFLTLGTGVGGGAILNGQLLTSDISLFEAGHININPEGPRCGCGKRGCLETYASVSGLLRTYANLSSAQELPDGANKVFSLYKSGDRVAGLSFEVLGGCLGIGMATLANILVPEKIKIGGGLSEMSEAFLPNTLKVFSKHIYPAYRDKVTIELSGLKNNAGLSGCAATCMLGR</sequence>
<dbReference type="SUPFAM" id="SSF53067">
    <property type="entry name" value="Actin-like ATPase domain"/>
    <property type="match status" value="1"/>
</dbReference>
<dbReference type="AlphaFoldDB" id="A0A4R1K6K4"/>
<evidence type="ECO:0000256" key="1">
    <source>
        <dbReference type="ARBA" id="ARBA00006479"/>
    </source>
</evidence>